<feature type="binding site" evidence="7">
    <location>
        <position position="141"/>
    </location>
    <ligand>
        <name>3-phosphoshikimate</name>
        <dbReference type="ChEBI" id="CHEBI:145989"/>
    </ligand>
</feature>
<comment type="function">
    <text evidence="7">Catalyzes the transfer of the enolpyruvyl moiety of phosphoenolpyruvate (PEP) to the 5-hydroxyl of shikimate-3-phosphate (S3P) to produce enolpyruvyl shikimate-3-phosphate and inorganic phosphate.</text>
</comment>
<dbReference type="Pfam" id="PF00275">
    <property type="entry name" value="EPSP_synthase"/>
    <property type="match status" value="2"/>
</dbReference>
<comment type="caution">
    <text evidence="7">Lacks conserved residue(s) required for the propagation of feature annotation.</text>
</comment>
<feature type="binding site" evidence="7">
    <location>
        <position position="315"/>
    </location>
    <ligand>
        <name>3-phosphoshikimate</name>
        <dbReference type="ChEBI" id="CHEBI:145989"/>
    </ligand>
</feature>
<feature type="binding site" evidence="7">
    <location>
        <position position="17"/>
    </location>
    <ligand>
        <name>3-phosphoshikimate</name>
        <dbReference type="ChEBI" id="CHEBI:145989"/>
    </ligand>
</feature>
<dbReference type="CDD" id="cd01556">
    <property type="entry name" value="EPSP_synthase"/>
    <property type="match status" value="1"/>
</dbReference>
<feature type="binding site" evidence="7">
    <location>
        <position position="17"/>
    </location>
    <ligand>
        <name>phosphoenolpyruvate</name>
        <dbReference type="ChEBI" id="CHEBI:58702"/>
    </ligand>
</feature>
<comment type="subunit">
    <text evidence="7">Monomer.</text>
</comment>
<evidence type="ECO:0000313" key="10">
    <source>
        <dbReference type="Proteomes" id="UP000249375"/>
    </source>
</evidence>
<dbReference type="AlphaFoldDB" id="A0A5P8E6T7"/>
<evidence type="ECO:0000259" key="8">
    <source>
        <dbReference type="Pfam" id="PF00275"/>
    </source>
</evidence>
<accession>A0A5P8E6T7</accession>
<feature type="binding site" evidence="7">
    <location>
        <position position="364"/>
    </location>
    <ligand>
        <name>phosphoenolpyruvate</name>
        <dbReference type="ChEBI" id="CHEBI:58702"/>
    </ligand>
</feature>
<dbReference type="Proteomes" id="UP000249375">
    <property type="component" value="Chromosome"/>
</dbReference>
<dbReference type="GO" id="GO:0009073">
    <property type="term" value="P:aromatic amino acid family biosynthetic process"/>
    <property type="evidence" value="ECO:0007669"/>
    <property type="project" value="UniProtKB-KW"/>
</dbReference>
<evidence type="ECO:0000256" key="3">
    <source>
        <dbReference type="ARBA" id="ARBA00022605"/>
    </source>
</evidence>
<dbReference type="PROSITE" id="PS00885">
    <property type="entry name" value="EPSP_SYNTHASE_2"/>
    <property type="match status" value="1"/>
</dbReference>
<keyword evidence="3 7" id="KW-0028">Amino-acid biosynthesis</keyword>
<feature type="binding site" evidence="7">
    <location>
        <position position="140"/>
    </location>
    <ligand>
        <name>3-phosphoshikimate</name>
        <dbReference type="ChEBI" id="CHEBI:145989"/>
    </ligand>
</feature>
<comment type="pathway">
    <text evidence="1 7">Metabolic intermediate biosynthesis; chorismate biosynthesis; chorismate from D-erythrose 4-phosphate and phosphoenolpyruvate: step 6/7.</text>
</comment>
<feature type="binding site" evidence="7">
    <location>
        <position position="288"/>
    </location>
    <ligand>
        <name>3-phosphoshikimate</name>
        <dbReference type="ChEBI" id="CHEBI:145989"/>
    </ligand>
</feature>
<evidence type="ECO:0000256" key="1">
    <source>
        <dbReference type="ARBA" id="ARBA00004811"/>
    </source>
</evidence>
<comment type="catalytic activity">
    <reaction evidence="6">
        <text>3-phosphoshikimate + phosphoenolpyruvate = 5-O-(1-carboxyvinyl)-3-phosphoshikimate + phosphate</text>
        <dbReference type="Rhea" id="RHEA:21256"/>
        <dbReference type="ChEBI" id="CHEBI:43474"/>
        <dbReference type="ChEBI" id="CHEBI:57701"/>
        <dbReference type="ChEBI" id="CHEBI:58702"/>
        <dbReference type="ChEBI" id="CHEBI:145989"/>
        <dbReference type="EC" id="2.5.1.19"/>
    </reaction>
    <physiologicalReaction direction="left-to-right" evidence="6">
        <dbReference type="Rhea" id="RHEA:21257"/>
    </physiologicalReaction>
</comment>
<feature type="binding site" evidence="7">
    <location>
        <position position="167"/>
    </location>
    <ligand>
        <name>3-phosphoshikimate</name>
        <dbReference type="ChEBI" id="CHEBI:145989"/>
    </ligand>
</feature>
<reference evidence="9 10" key="1">
    <citation type="submission" date="2018-11" db="EMBL/GenBank/DDBJ databases">
        <authorList>
            <person name="Na S.W."/>
            <person name="Baik M."/>
        </authorList>
    </citation>
    <scope>NUCLEOTIDE SEQUENCE [LARGE SCALE GENOMIC DNA]</scope>
    <source>
        <strain evidence="9 10">E39</strain>
    </source>
</reference>
<feature type="binding site" evidence="7">
    <location>
        <position position="65"/>
    </location>
    <ligand>
        <name>phosphoenolpyruvate</name>
        <dbReference type="ChEBI" id="CHEBI:58702"/>
    </ligand>
</feature>
<dbReference type="NCBIfam" id="TIGR01356">
    <property type="entry name" value="aroA"/>
    <property type="match status" value="1"/>
</dbReference>
<feature type="binding site" evidence="7">
    <location>
        <position position="22"/>
    </location>
    <ligand>
        <name>3-phosphoshikimate</name>
        <dbReference type="ChEBI" id="CHEBI:145989"/>
    </ligand>
</feature>
<feature type="binding site" evidence="7">
    <location>
        <position position="139"/>
    </location>
    <ligand>
        <name>3-phosphoshikimate</name>
        <dbReference type="ChEBI" id="CHEBI:145989"/>
    </ligand>
</feature>
<dbReference type="GO" id="GO:0008652">
    <property type="term" value="P:amino acid biosynthetic process"/>
    <property type="evidence" value="ECO:0007669"/>
    <property type="project" value="UniProtKB-KW"/>
</dbReference>
<keyword evidence="10" id="KW-1185">Reference proteome</keyword>
<dbReference type="OrthoDB" id="9809920at2"/>
<dbReference type="EMBL" id="CP033459">
    <property type="protein sequence ID" value="QFQ12725.1"/>
    <property type="molecule type" value="Genomic_DNA"/>
</dbReference>
<dbReference type="GO" id="GO:0005737">
    <property type="term" value="C:cytoplasm"/>
    <property type="evidence" value="ECO:0007669"/>
    <property type="project" value="UniProtKB-SubCell"/>
</dbReference>
<feature type="binding site" evidence="7">
    <location>
        <position position="389"/>
    </location>
    <ligand>
        <name>phosphoenolpyruvate</name>
        <dbReference type="ChEBI" id="CHEBI:58702"/>
    </ligand>
</feature>
<sequence>MQFKSELRGRVVLPSSKSITNRVLMLSALADTPCTLLNVSDCDDARVMSAAMSERPERIDIGAAGTAMRFSTAFFAAQPGRHYIFGTPRMHERPISVLADALNSLGADVRYADRTGYPPLVVLGRTLTGGSVEISANVSSQYISALLMIGPIMEKGLHLRLTGGIISRPYIDMTISLMQAFGAEVTWIGDQTIYVKPGRYHHEGPFAIESDWSSASYWYEIMALSADSDARIELPGLHPKSLQGDSRVREYFEMFGIQTTFDAEGAVLTKMHRPVPETIQMDLSEQPDLAQTLVVTSAMLHRPFHFKGLQTLKIKETDRLAAMRNELLKFGIKVEVRSDSELLWDGSTTAMQFPLTIDTYDDHRMAMAFAPCAMRFPEIVINHPEVVSKSYPTFWETLRPFVRN</sequence>
<feature type="binding site" evidence="7">
    <location>
        <position position="141"/>
    </location>
    <ligand>
        <name>phosphoenolpyruvate</name>
        <dbReference type="ChEBI" id="CHEBI:58702"/>
    </ligand>
</feature>
<dbReference type="RefSeq" id="WP_111898385.1">
    <property type="nucleotide sequence ID" value="NZ_CP033459.1"/>
</dbReference>
<feature type="domain" description="Enolpyruvate transferase" evidence="8">
    <location>
        <begin position="57"/>
        <end position="398"/>
    </location>
</feature>
<feature type="domain" description="Enolpyruvate transferase" evidence="8">
    <location>
        <begin position="4"/>
        <end position="52"/>
    </location>
</feature>
<comment type="similarity">
    <text evidence="2 7">Belongs to the EPSP synthase family.</text>
</comment>
<evidence type="ECO:0000313" key="9">
    <source>
        <dbReference type="EMBL" id="QFQ12725.1"/>
    </source>
</evidence>
<comment type="subcellular location">
    <subcellularLocation>
        <location evidence="7">Cytoplasm</location>
    </subcellularLocation>
</comment>
<dbReference type="PANTHER" id="PTHR21090:SF5">
    <property type="entry name" value="PENTAFUNCTIONAL AROM POLYPEPTIDE"/>
    <property type="match status" value="1"/>
</dbReference>
<dbReference type="SUPFAM" id="SSF55205">
    <property type="entry name" value="EPT/RTPC-like"/>
    <property type="match status" value="1"/>
</dbReference>
<feature type="binding site" evidence="7">
    <location>
        <position position="18"/>
    </location>
    <ligand>
        <name>3-phosphoshikimate</name>
        <dbReference type="ChEBI" id="CHEBI:145989"/>
    </ligand>
</feature>
<proteinExistence type="inferred from homology"/>
<dbReference type="GO" id="GO:0003866">
    <property type="term" value="F:3-phosphoshikimate 1-carboxyvinyltransferase activity"/>
    <property type="evidence" value="ECO:0007669"/>
    <property type="project" value="UniProtKB-UniRule"/>
</dbReference>
<organism evidence="9 10">
    <name type="scientific">Pseudoprevotella muciniphila</name>
    <dbReference type="NCBI Taxonomy" id="2133944"/>
    <lineage>
        <taxon>Bacteria</taxon>
        <taxon>Pseudomonadati</taxon>
        <taxon>Bacteroidota</taxon>
        <taxon>Bacteroidia</taxon>
        <taxon>Bacteroidales</taxon>
        <taxon>Prevotellaceae</taxon>
        <taxon>Pseudoprevotella</taxon>
    </lineage>
</organism>
<evidence type="ECO:0000256" key="4">
    <source>
        <dbReference type="ARBA" id="ARBA00022679"/>
    </source>
</evidence>
<evidence type="ECO:0000256" key="5">
    <source>
        <dbReference type="ARBA" id="ARBA00023141"/>
    </source>
</evidence>
<evidence type="ECO:0000256" key="6">
    <source>
        <dbReference type="ARBA" id="ARBA00044633"/>
    </source>
</evidence>
<dbReference type="GO" id="GO:0009423">
    <property type="term" value="P:chorismate biosynthetic process"/>
    <property type="evidence" value="ECO:0007669"/>
    <property type="project" value="UniProtKB-UniRule"/>
</dbReference>
<dbReference type="InterPro" id="IPR001986">
    <property type="entry name" value="Enolpyruvate_Tfrase_dom"/>
</dbReference>
<dbReference type="InterPro" id="IPR036968">
    <property type="entry name" value="Enolpyruvate_Tfrase_sf"/>
</dbReference>
<keyword evidence="4 7" id="KW-0808">Transferase</keyword>
<dbReference type="InterPro" id="IPR013792">
    <property type="entry name" value="RNA3'P_cycl/enolpyr_Trfase_a/b"/>
</dbReference>
<name>A0A5P8E6T7_9BACT</name>
<evidence type="ECO:0000256" key="2">
    <source>
        <dbReference type="ARBA" id="ARBA00009948"/>
    </source>
</evidence>
<dbReference type="UniPathway" id="UPA00053">
    <property type="reaction ID" value="UER00089"/>
</dbReference>
<dbReference type="HAMAP" id="MF_00210">
    <property type="entry name" value="EPSP_synth"/>
    <property type="match status" value="1"/>
</dbReference>
<dbReference type="PANTHER" id="PTHR21090">
    <property type="entry name" value="AROM/DEHYDROQUINATE SYNTHASE"/>
    <property type="match status" value="1"/>
</dbReference>
<keyword evidence="7" id="KW-0963">Cytoplasm</keyword>
<dbReference type="PIRSF" id="PIRSF000505">
    <property type="entry name" value="EPSPS"/>
    <property type="match status" value="1"/>
</dbReference>
<dbReference type="EC" id="2.5.1.19" evidence="7"/>
<dbReference type="Gene3D" id="3.65.10.10">
    <property type="entry name" value="Enolpyruvate transferase domain"/>
    <property type="match status" value="3"/>
</dbReference>
<dbReference type="InterPro" id="IPR023193">
    <property type="entry name" value="EPSP_synthase_CS"/>
</dbReference>
<feature type="binding site" evidence="7">
    <location>
        <position position="93"/>
    </location>
    <ligand>
        <name>phosphoenolpyruvate</name>
        <dbReference type="ChEBI" id="CHEBI:58702"/>
    </ligand>
</feature>
<gene>
    <name evidence="7 9" type="primary">aroA</name>
    <name evidence="9" type="ORF">C7Y71_006665</name>
</gene>
<keyword evidence="5 7" id="KW-0057">Aromatic amino acid biosynthesis</keyword>
<feature type="binding site" evidence="7">
    <location>
        <position position="319"/>
    </location>
    <ligand>
        <name>phosphoenolpyruvate</name>
        <dbReference type="ChEBI" id="CHEBI:58702"/>
    </ligand>
</feature>
<dbReference type="InterPro" id="IPR006264">
    <property type="entry name" value="EPSP_synthase"/>
</dbReference>
<evidence type="ECO:0000256" key="7">
    <source>
        <dbReference type="HAMAP-Rule" id="MF_00210"/>
    </source>
</evidence>
<feature type="active site" description="Proton acceptor" evidence="7">
    <location>
        <position position="288"/>
    </location>
</feature>
<protein>
    <recommendedName>
        <fullName evidence="7">3-phosphoshikimate 1-carboxyvinyltransferase</fullName>
        <ecNumber evidence="7">2.5.1.19</ecNumber>
    </recommendedName>
    <alternativeName>
        <fullName evidence="7">5-enolpyruvylshikimate-3-phosphate synthase</fullName>
        <shortName evidence="7">EPSP synthase</shortName>
        <shortName evidence="7">EPSPS</shortName>
    </alternativeName>
</protein>
<dbReference type="KEGG" id="alq:C7Y71_006665"/>